<name>A0A5H2V770_TURGL</name>
<keyword evidence="1" id="KW-0812">Transmembrane</keyword>
<organism evidence="2">
    <name type="scientific">Turritis glabra</name>
    <name type="common">Tower mustard</name>
    <name type="synonym">Arabis glabra</name>
    <dbReference type="NCBI Taxonomy" id="63678"/>
    <lineage>
        <taxon>Eukaryota</taxon>
        <taxon>Viridiplantae</taxon>
        <taxon>Streptophyta</taxon>
        <taxon>Embryophyta</taxon>
        <taxon>Tracheophyta</taxon>
        <taxon>Spermatophyta</taxon>
        <taxon>Magnoliopsida</taxon>
        <taxon>eudicotyledons</taxon>
        <taxon>Gunneridae</taxon>
        <taxon>Pentapetalae</taxon>
        <taxon>rosids</taxon>
        <taxon>malvids</taxon>
        <taxon>Brassicales</taxon>
        <taxon>Brassicaceae</taxon>
        <taxon>Turritideae</taxon>
        <taxon>Turritis</taxon>
    </lineage>
</organism>
<keyword evidence="2" id="KW-0496">Mitochondrion</keyword>
<keyword evidence="1" id="KW-1133">Transmembrane helix</keyword>
<feature type="transmembrane region" description="Helical" evidence="1">
    <location>
        <begin position="61"/>
        <end position="81"/>
    </location>
</feature>
<keyword evidence="1" id="KW-0472">Membrane</keyword>
<reference evidence="2" key="1">
    <citation type="submission" date="2024-06" db="EMBL/GenBank/DDBJ databases">
        <title>Organellar genome sequences of Turritis glabra.</title>
        <authorList>
            <person name="Kawabe A."/>
        </authorList>
    </citation>
    <scope>NUCLEOTIDE SEQUENCE</scope>
    <source>
        <strain evidence="2">OhmiShirahama</strain>
    </source>
</reference>
<protein>
    <submittedName>
        <fullName evidence="2">ORF120A protein</fullName>
    </submittedName>
</protein>
<evidence type="ECO:0000313" key="2">
    <source>
        <dbReference type="EMBL" id="BBB05358.1"/>
    </source>
</evidence>
<accession>A0A5H2V770</accession>
<evidence type="ECO:0000256" key="1">
    <source>
        <dbReference type="SAM" id="Phobius"/>
    </source>
</evidence>
<dbReference type="AlphaFoldDB" id="A0A5H2V770"/>
<proteinExistence type="predicted"/>
<dbReference type="EMBL" id="LC325489">
    <property type="protein sequence ID" value="BBB05358.1"/>
    <property type="molecule type" value="Genomic_DNA"/>
</dbReference>
<geneLocation type="mitochondrion" evidence="2"/>
<sequence>MSRSSHRSRTRSQLKTAKRTYYLHSPIRTYYSKVPLELLFPTTDRRFDFLKSYVFCSANSVPLYLLLLTSALHFNSYILLFDFQLIPKSKLLAYKRRARCVAGLLKSMERYPESTVTAMI</sequence>